<dbReference type="GO" id="GO:0000981">
    <property type="term" value="F:DNA-binding transcription factor activity, RNA polymerase II-specific"/>
    <property type="evidence" value="ECO:0007669"/>
    <property type="project" value="TreeGrafter"/>
</dbReference>
<gene>
    <name evidence="7" type="ORF">ONB1V03_LOCUS10866</name>
</gene>
<dbReference type="GO" id="GO:0031519">
    <property type="term" value="C:PcG protein complex"/>
    <property type="evidence" value="ECO:0007669"/>
    <property type="project" value="TreeGrafter"/>
</dbReference>
<dbReference type="PANTHER" id="PTHR14003">
    <property type="entry name" value="TRANSCRIPTIONAL REPRESSOR PROTEIN YY"/>
    <property type="match status" value="1"/>
</dbReference>
<dbReference type="GO" id="GO:0008270">
    <property type="term" value="F:zinc ion binding"/>
    <property type="evidence" value="ECO:0007669"/>
    <property type="project" value="UniProtKB-KW"/>
</dbReference>
<protein>
    <recommendedName>
        <fullName evidence="6">C2H2-type domain-containing protein</fullName>
    </recommendedName>
</protein>
<dbReference type="GO" id="GO:0005667">
    <property type="term" value="C:transcription regulator complex"/>
    <property type="evidence" value="ECO:0007669"/>
    <property type="project" value="TreeGrafter"/>
</dbReference>
<dbReference type="EMBL" id="OC922488">
    <property type="protein sequence ID" value="CAD7654216.1"/>
    <property type="molecule type" value="Genomic_DNA"/>
</dbReference>
<keyword evidence="2" id="KW-0677">Repeat</keyword>
<evidence type="ECO:0000256" key="3">
    <source>
        <dbReference type="ARBA" id="ARBA00022771"/>
    </source>
</evidence>
<dbReference type="InterPro" id="IPR036236">
    <property type="entry name" value="Znf_C2H2_sf"/>
</dbReference>
<reference evidence="7" key="1">
    <citation type="submission" date="2020-11" db="EMBL/GenBank/DDBJ databases">
        <authorList>
            <person name="Tran Van P."/>
        </authorList>
    </citation>
    <scope>NUCLEOTIDE SEQUENCE</scope>
</reference>
<keyword evidence="1" id="KW-0479">Metal-binding</keyword>
<dbReference type="OrthoDB" id="8113227at2759"/>
<dbReference type="Proteomes" id="UP000728032">
    <property type="component" value="Unassembled WGS sequence"/>
</dbReference>
<evidence type="ECO:0000313" key="8">
    <source>
        <dbReference type="Proteomes" id="UP000728032"/>
    </source>
</evidence>
<dbReference type="Pfam" id="PF00096">
    <property type="entry name" value="zf-C2H2"/>
    <property type="match status" value="2"/>
</dbReference>
<dbReference type="GO" id="GO:0000785">
    <property type="term" value="C:chromatin"/>
    <property type="evidence" value="ECO:0007669"/>
    <property type="project" value="TreeGrafter"/>
</dbReference>
<dbReference type="PROSITE" id="PS00028">
    <property type="entry name" value="ZINC_FINGER_C2H2_1"/>
    <property type="match status" value="2"/>
</dbReference>
<accession>A0A7R9M603</accession>
<dbReference type="InterPro" id="IPR013087">
    <property type="entry name" value="Znf_C2H2_type"/>
</dbReference>
<dbReference type="SUPFAM" id="SSF57667">
    <property type="entry name" value="beta-beta-alpha zinc fingers"/>
    <property type="match status" value="1"/>
</dbReference>
<dbReference type="PROSITE" id="PS50157">
    <property type="entry name" value="ZINC_FINGER_C2H2_2"/>
    <property type="match status" value="2"/>
</dbReference>
<dbReference type="GO" id="GO:0000978">
    <property type="term" value="F:RNA polymerase II cis-regulatory region sequence-specific DNA binding"/>
    <property type="evidence" value="ECO:0007669"/>
    <property type="project" value="TreeGrafter"/>
</dbReference>
<evidence type="ECO:0000259" key="6">
    <source>
        <dbReference type="PROSITE" id="PS50157"/>
    </source>
</evidence>
<dbReference type="EMBL" id="CAJPVJ010007663">
    <property type="protein sequence ID" value="CAG2171403.1"/>
    <property type="molecule type" value="Genomic_DNA"/>
</dbReference>
<organism evidence="7">
    <name type="scientific">Oppiella nova</name>
    <dbReference type="NCBI Taxonomy" id="334625"/>
    <lineage>
        <taxon>Eukaryota</taxon>
        <taxon>Metazoa</taxon>
        <taxon>Ecdysozoa</taxon>
        <taxon>Arthropoda</taxon>
        <taxon>Chelicerata</taxon>
        <taxon>Arachnida</taxon>
        <taxon>Acari</taxon>
        <taxon>Acariformes</taxon>
        <taxon>Sarcoptiformes</taxon>
        <taxon>Oribatida</taxon>
        <taxon>Brachypylina</taxon>
        <taxon>Oppioidea</taxon>
        <taxon>Oppiidae</taxon>
        <taxon>Oppiella</taxon>
    </lineage>
</organism>
<proteinExistence type="predicted"/>
<evidence type="ECO:0000256" key="4">
    <source>
        <dbReference type="ARBA" id="ARBA00022833"/>
    </source>
</evidence>
<evidence type="ECO:0000313" key="7">
    <source>
        <dbReference type="EMBL" id="CAD7654216.1"/>
    </source>
</evidence>
<keyword evidence="3 5" id="KW-0863">Zinc-finger</keyword>
<keyword evidence="4" id="KW-0862">Zinc</keyword>
<evidence type="ECO:0000256" key="2">
    <source>
        <dbReference type="ARBA" id="ARBA00022737"/>
    </source>
</evidence>
<name>A0A7R9M603_9ACAR</name>
<evidence type="ECO:0000256" key="5">
    <source>
        <dbReference type="PROSITE-ProRule" id="PRU00042"/>
    </source>
</evidence>
<evidence type="ECO:0000256" key="1">
    <source>
        <dbReference type="ARBA" id="ARBA00022723"/>
    </source>
</evidence>
<sequence>MYAIGVNVANSLQQNNKYKCNEENCGKCFNQRTDLNDHKQRVHCDEKPFVCHFNDCHKSFKTKANLRRHVVVGHRQSMCNNTHRTVMLL</sequence>
<dbReference type="AlphaFoldDB" id="A0A7R9M603"/>
<dbReference type="SMART" id="SM00355">
    <property type="entry name" value="ZnF_C2H2"/>
    <property type="match status" value="2"/>
</dbReference>
<dbReference type="PANTHER" id="PTHR14003:SF19">
    <property type="entry name" value="YY2 TRANSCRIPTION FACTOR"/>
    <property type="match status" value="1"/>
</dbReference>
<feature type="domain" description="C2H2-type" evidence="6">
    <location>
        <begin position="18"/>
        <end position="48"/>
    </location>
</feature>
<dbReference type="Gene3D" id="3.30.160.60">
    <property type="entry name" value="Classic Zinc Finger"/>
    <property type="match status" value="2"/>
</dbReference>
<keyword evidence="8" id="KW-1185">Reference proteome</keyword>
<feature type="domain" description="C2H2-type" evidence="6">
    <location>
        <begin position="49"/>
        <end position="74"/>
    </location>
</feature>